<evidence type="ECO:0000256" key="2">
    <source>
        <dbReference type="SAM" id="SignalP"/>
    </source>
</evidence>
<name>A0A494XAH4_9BURK</name>
<organism evidence="3 4">
    <name type="scientific">Trinickia fusca</name>
    <dbReference type="NCBI Taxonomy" id="2419777"/>
    <lineage>
        <taxon>Bacteria</taxon>
        <taxon>Pseudomonadati</taxon>
        <taxon>Pseudomonadota</taxon>
        <taxon>Betaproteobacteria</taxon>
        <taxon>Burkholderiales</taxon>
        <taxon>Burkholderiaceae</taxon>
        <taxon>Trinickia</taxon>
    </lineage>
</organism>
<evidence type="ECO:0000256" key="1">
    <source>
        <dbReference type="SAM" id="MobiDB-lite"/>
    </source>
</evidence>
<gene>
    <name evidence="3" type="ORF">D7S89_22230</name>
</gene>
<dbReference type="Proteomes" id="UP000280434">
    <property type="component" value="Unassembled WGS sequence"/>
</dbReference>
<proteinExistence type="predicted"/>
<evidence type="ECO:0000313" key="3">
    <source>
        <dbReference type="EMBL" id="RKP44593.1"/>
    </source>
</evidence>
<dbReference type="AlphaFoldDB" id="A0A494XAH4"/>
<accession>A0A494XAH4</accession>
<feature type="region of interest" description="Disordered" evidence="1">
    <location>
        <begin position="25"/>
        <end position="65"/>
    </location>
</feature>
<protein>
    <submittedName>
        <fullName evidence="3">Type IV pilus biogenesis protein PilP</fullName>
    </submittedName>
</protein>
<dbReference type="EMBL" id="RBZV01000012">
    <property type="protein sequence ID" value="RKP44593.1"/>
    <property type="molecule type" value="Genomic_DNA"/>
</dbReference>
<feature type="signal peptide" evidence="2">
    <location>
        <begin position="1"/>
        <end position="22"/>
    </location>
</feature>
<keyword evidence="2" id="KW-0732">Signal</keyword>
<feature type="compositionally biased region" description="Low complexity" evidence="1">
    <location>
        <begin position="43"/>
        <end position="62"/>
    </location>
</feature>
<evidence type="ECO:0000313" key="4">
    <source>
        <dbReference type="Proteomes" id="UP000280434"/>
    </source>
</evidence>
<feature type="region of interest" description="Disordered" evidence="1">
    <location>
        <begin position="189"/>
        <end position="209"/>
    </location>
</feature>
<keyword evidence="4" id="KW-1185">Reference proteome</keyword>
<comment type="caution">
    <text evidence="3">The sequence shown here is derived from an EMBL/GenBank/DDBJ whole genome shotgun (WGS) entry which is preliminary data.</text>
</comment>
<sequence>MHRLPHFVVALAVASAWTLANAATQPGQAQPAKPTAVTAAKVPGNASGNAAEPAPAAQADALPPSPEAAATVAALTRLEGETVVLKAELKKLETQTQIAQRAAELSRLNGGAGPEDVRVVAVEGIGAKLYATLVSRNEGQYEVKAGDTLPNGMKILSIKSNAVYAQSRSGAKVQLPMLATWSDASSFSGSTGGDVAGVPPLPSMSLPRN</sequence>
<feature type="chain" id="PRO_5019797038" evidence="2">
    <location>
        <begin position="23"/>
        <end position="209"/>
    </location>
</feature>
<reference evidence="3 4" key="1">
    <citation type="submission" date="2018-10" db="EMBL/GenBank/DDBJ databases">
        <title>Paraburkholderia sp. 7MK8-2, isolated from soil.</title>
        <authorList>
            <person name="Gao Z.-H."/>
            <person name="Qiu L.-H."/>
        </authorList>
    </citation>
    <scope>NUCLEOTIDE SEQUENCE [LARGE SCALE GENOMIC DNA]</scope>
    <source>
        <strain evidence="3 4">7MK8-2</strain>
    </source>
</reference>